<dbReference type="AlphaFoldDB" id="A0A8T2JTX3"/>
<evidence type="ECO:0000313" key="1">
    <source>
        <dbReference type="EMBL" id="KAG8447033.1"/>
    </source>
</evidence>
<name>A0A8T2JTX3_9PIPI</name>
<reference evidence="1" key="1">
    <citation type="thesis" date="2020" institute="ProQuest LLC" country="789 East Eisenhower Parkway, Ann Arbor, MI, USA">
        <title>Comparative Genomics and Chromosome Evolution.</title>
        <authorList>
            <person name="Mudd A.B."/>
        </authorList>
    </citation>
    <scope>NUCLEOTIDE SEQUENCE</scope>
    <source>
        <strain evidence="1">Female2</strain>
        <tissue evidence="1">Blood</tissue>
    </source>
</reference>
<evidence type="ECO:0000313" key="2">
    <source>
        <dbReference type="Proteomes" id="UP000812440"/>
    </source>
</evidence>
<dbReference type="OrthoDB" id="2372305at2759"/>
<dbReference type="Proteomes" id="UP000812440">
    <property type="component" value="Chromosome 8_10"/>
</dbReference>
<comment type="caution">
    <text evidence="1">The sequence shown here is derived from an EMBL/GenBank/DDBJ whole genome shotgun (WGS) entry which is preliminary data.</text>
</comment>
<organism evidence="1 2">
    <name type="scientific">Hymenochirus boettgeri</name>
    <name type="common">Congo dwarf clawed frog</name>
    <dbReference type="NCBI Taxonomy" id="247094"/>
    <lineage>
        <taxon>Eukaryota</taxon>
        <taxon>Metazoa</taxon>
        <taxon>Chordata</taxon>
        <taxon>Craniata</taxon>
        <taxon>Vertebrata</taxon>
        <taxon>Euteleostomi</taxon>
        <taxon>Amphibia</taxon>
        <taxon>Batrachia</taxon>
        <taxon>Anura</taxon>
        <taxon>Pipoidea</taxon>
        <taxon>Pipidae</taxon>
        <taxon>Pipinae</taxon>
        <taxon>Hymenochirus</taxon>
    </lineage>
</organism>
<proteinExistence type="predicted"/>
<dbReference type="EMBL" id="JAACNH010000003">
    <property type="protein sequence ID" value="KAG8447033.1"/>
    <property type="molecule type" value="Genomic_DNA"/>
</dbReference>
<accession>A0A8T2JTX3</accession>
<sequence>MEEEVTQAETAFLTFSQVLIRILQGAPVHSLLRKSGTKNHSYELPKMYRTEDYFSASNRANALQSVVQEKSTTKESERL</sequence>
<gene>
    <name evidence="1" type="ORF">GDO86_014470</name>
</gene>
<protein>
    <submittedName>
        <fullName evidence="1">Uncharacterized protein</fullName>
    </submittedName>
</protein>
<keyword evidence="2" id="KW-1185">Reference proteome</keyword>